<reference evidence="3 5" key="2">
    <citation type="submission" date="2022-10" db="EMBL/GenBank/DDBJ databases">
        <title>The complete genomes of actinobacterial strains from the NBC collection.</title>
        <authorList>
            <person name="Joergensen T.S."/>
            <person name="Alvarez Arevalo M."/>
            <person name="Sterndorff E.B."/>
            <person name="Faurdal D."/>
            <person name="Vuksanovic O."/>
            <person name="Mourched A.-S."/>
            <person name="Charusanti P."/>
            <person name="Shaw S."/>
            <person name="Blin K."/>
            <person name="Weber T."/>
        </authorList>
    </citation>
    <scope>NUCLEOTIDE SEQUENCE [LARGE SCALE GENOMIC DNA]</scope>
    <source>
        <strain evidence="3 5">NBC 01809</strain>
    </source>
</reference>
<proteinExistence type="predicted"/>
<keyword evidence="1" id="KW-0472">Membrane</keyword>
<dbReference type="EMBL" id="FMIC01000002">
    <property type="protein sequence ID" value="SCL73922.1"/>
    <property type="molecule type" value="Genomic_DNA"/>
</dbReference>
<name>A0A1C6W5V2_9ACTN</name>
<protein>
    <submittedName>
        <fullName evidence="2">Uncharacterized protein</fullName>
    </submittedName>
</protein>
<dbReference type="Proteomes" id="UP001334804">
    <property type="component" value="Chromosome"/>
</dbReference>
<evidence type="ECO:0000313" key="3">
    <source>
        <dbReference type="EMBL" id="WSA32916.1"/>
    </source>
</evidence>
<dbReference type="AlphaFoldDB" id="A0A1C6W5V2"/>
<organism evidence="2 4">
    <name type="scientific">Micromonospora peucetia</name>
    <dbReference type="NCBI Taxonomy" id="47871"/>
    <lineage>
        <taxon>Bacteria</taxon>
        <taxon>Bacillati</taxon>
        <taxon>Actinomycetota</taxon>
        <taxon>Actinomycetes</taxon>
        <taxon>Micromonosporales</taxon>
        <taxon>Micromonosporaceae</taxon>
        <taxon>Micromonospora</taxon>
    </lineage>
</organism>
<accession>A0A1C6W5V2</accession>
<reference evidence="2 4" key="1">
    <citation type="submission" date="2016-06" db="EMBL/GenBank/DDBJ databases">
        <authorList>
            <person name="Kjaerup R.B."/>
            <person name="Dalgaard T.S."/>
            <person name="Juul-Madsen H.R."/>
        </authorList>
    </citation>
    <scope>NUCLEOTIDE SEQUENCE [LARGE SCALE GENOMIC DNA]</scope>
    <source>
        <strain evidence="2 4">DSM 43363</strain>
    </source>
</reference>
<sequence length="75" mass="8682">MNWNKWIRQIHRWLSIAFTVTVVATFVALAQEEPVVWVSYLPLLPLALLLSTGLYLFVLPYAVRWRGGRVTARGR</sequence>
<gene>
    <name evidence="2" type="ORF">GA0070608_6241</name>
    <name evidence="3" type="ORF">OIE14_02220</name>
</gene>
<keyword evidence="1" id="KW-0812">Transmembrane</keyword>
<evidence type="ECO:0000313" key="4">
    <source>
        <dbReference type="Proteomes" id="UP000199343"/>
    </source>
</evidence>
<dbReference type="STRING" id="47871.GA0070608_6241"/>
<evidence type="ECO:0000256" key="1">
    <source>
        <dbReference type="SAM" id="Phobius"/>
    </source>
</evidence>
<evidence type="ECO:0000313" key="5">
    <source>
        <dbReference type="Proteomes" id="UP001334804"/>
    </source>
</evidence>
<dbReference type="Proteomes" id="UP000199343">
    <property type="component" value="Unassembled WGS sequence"/>
</dbReference>
<feature type="transmembrane region" description="Helical" evidence="1">
    <location>
        <begin position="40"/>
        <end position="63"/>
    </location>
</feature>
<keyword evidence="5" id="KW-1185">Reference proteome</keyword>
<dbReference type="EMBL" id="CP109071">
    <property type="protein sequence ID" value="WSA32916.1"/>
    <property type="molecule type" value="Genomic_DNA"/>
</dbReference>
<keyword evidence="1" id="KW-1133">Transmembrane helix</keyword>
<dbReference type="RefSeq" id="WP_091633397.1">
    <property type="nucleotide sequence ID" value="NZ_CP109071.1"/>
</dbReference>
<evidence type="ECO:0000313" key="2">
    <source>
        <dbReference type="EMBL" id="SCL73922.1"/>
    </source>
</evidence>